<protein>
    <submittedName>
        <fullName evidence="2">EAL domain-containing protein</fullName>
    </submittedName>
</protein>
<dbReference type="PANTHER" id="PTHR33121:SF76">
    <property type="entry name" value="SIGNALING PROTEIN"/>
    <property type="match status" value="1"/>
</dbReference>
<dbReference type="EMBL" id="CP071446">
    <property type="protein sequence ID" value="QTA38131.1"/>
    <property type="molecule type" value="Genomic_DNA"/>
</dbReference>
<gene>
    <name evidence="2" type="ORF">JYK00_00890</name>
</gene>
<dbReference type="Gene3D" id="3.20.20.450">
    <property type="entry name" value="EAL domain"/>
    <property type="match status" value="1"/>
</dbReference>
<organism evidence="2 3">
    <name type="scientific">Thermosipho ferrireducens</name>
    <dbReference type="NCBI Taxonomy" id="2571116"/>
    <lineage>
        <taxon>Bacteria</taxon>
        <taxon>Thermotogati</taxon>
        <taxon>Thermotogota</taxon>
        <taxon>Thermotogae</taxon>
        <taxon>Thermotogales</taxon>
        <taxon>Fervidobacteriaceae</taxon>
        <taxon>Thermosipho</taxon>
    </lineage>
</organism>
<accession>A0ABX7S9R5</accession>
<dbReference type="InterPro" id="IPR035919">
    <property type="entry name" value="EAL_sf"/>
</dbReference>
<dbReference type="Proteomes" id="UP000671862">
    <property type="component" value="Chromosome"/>
</dbReference>
<evidence type="ECO:0000259" key="1">
    <source>
        <dbReference type="PROSITE" id="PS50883"/>
    </source>
</evidence>
<name>A0ABX7S9R5_9BACT</name>
<evidence type="ECO:0000313" key="2">
    <source>
        <dbReference type="EMBL" id="QTA38131.1"/>
    </source>
</evidence>
<dbReference type="SUPFAM" id="SSF141868">
    <property type="entry name" value="EAL domain-like"/>
    <property type="match status" value="1"/>
</dbReference>
<dbReference type="RefSeq" id="WP_207566852.1">
    <property type="nucleotide sequence ID" value="NZ_CP071446.1"/>
</dbReference>
<feature type="domain" description="EAL" evidence="1">
    <location>
        <begin position="183"/>
        <end position="432"/>
    </location>
</feature>
<dbReference type="CDD" id="cd01948">
    <property type="entry name" value="EAL"/>
    <property type="match status" value="1"/>
</dbReference>
<keyword evidence="3" id="KW-1185">Reference proteome</keyword>
<sequence>MWKWNKEEKQALRNITNVLFNKDNIEKLKVINTIFKKSTILALVIKSFLRNETWIDYLLHSLDPYKIKERFQKELSNYFYPIVTTVTDSLDFISIVVLQHDISNEKSIERQIELFEEKIISFFLSDDYLGQIKQHFKAFRNPFEDFFGFSVGYAVVNSPNDESVINALKIAIKNAEVRKKLKLNKLTMEFFEILNRNKLESHFQPIVDIKDKKIYAYEALVRGPEESKLRNPSLLFKIASLNDLEFELDNLTRKIHLYNFKTILKENKKAKLSINLGPSALLFADRVVKDFKNNGISGDQVICEISESTFIEDFSAFFNAIEFLNSEGYMVALDDFGAGGATFKIILSENVSIVKIDRSLSRAIEFSRPNTFFLRELLPIMQNSNKAVIIEGIETEDQLKLLLDMGYRYYQGFYFAKPSSKPVDIKFMTEKFGKQITN</sequence>
<reference evidence="2 3" key="1">
    <citation type="submission" date="2021-03" db="EMBL/GenBank/DDBJ databases">
        <title>Thermosipho ferrireducens sp.nov., an anaerobic thermophilic iron-reducing bacterium isolated from a deep-sea hydrothermal sulfide deposits.</title>
        <authorList>
            <person name="Zeng X."/>
            <person name="Chen Y."/>
            <person name="Shao Z."/>
        </authorList>
    </citation>
    <scope>NUCLEOTIDE SEQUENCE [LARGE SCALE GENOMIC DNA]</scope>
    <source>
        <strain evidence="2 3">JL129W03</strain>
    </source>
</reference>
<dbReference type="InterPro" id="IPR050706">
    <property type="entry name" value="Cyclic-di-GMP_PDE-like"/>
</dbReference>
<dbReference type="PANTHER" id="PTHR33121">
    <property type="entry name" value="CYCLIC DI-GMP PHOSPHODIESTERASE PDEF"/>
    <property type="match status" value="1"/>
</dbReference>
<dbReference type="SMART" id="SM00052">
    <property type="entry name" value="EAL"/>
    <property type="match status" value="1"/>
</dbReference>
<evidence type="ECO:0000313" key="3">
    <source>
        <dbReference type="Proteomes" id="UP000671862"/>
    </source>
</evidence>
<proteinExistence type="predicted"/>
<dbReference type="Pfam" id="PF00563">
    <property type="entry name" value="EAL"/>
    <property type="match status" value="1"/>
</dbReference>
<dbReference type="PROSITE" id="PS50883">
    <property type="entry name" value="EAL"/>
    <property type="match status" value="1"/>
</dbReference>
<dbReference type="InterPro" id="IPR001633">
    <property type="entry name" value="EAL_dom"/>
</dbReference>